<protein>
    <submittedName>
        <fullName evidence="1">16592_t:CDS:1</fullName>
    </submittedName>
</protein>
<dbReference type="Proteomes" id="UP000789920">
    <property type="component" value="Unassembled WGS sequence"/>
</dbReference>
<evidence type="ECO:0000313" key="1">
    <source>
        <dbReference type="EMBL" id="CAG8544663.1"/>
    </source>
</evidence>
<comment type="caution">
    <text evidence="1">The sequence shown here is derived from an EMBL/GenBank/DDBJ whole genome shotgun (WGS) entry which is preliminary data.</text>
</comment>
<reference evidence="1" key="1">
    <citation type="submission" date="2021-06" db="EMBL/GenBank/DDBJ databases">
        <authorList>
            <person name="Kallberg Y."/>
            <person name="Tangrot J."/>
            <person name="Rosling A."/>
        </authorList>
    </citation>
    <scope>NUCLEOTIDE SEQUENCE</scope>
    <source>
        <strain evidence="1">MA461A</strain>
    </source>
</reference>
<keyword evidence="2" id="KW-1185">Reference proteome</keyword>
<accession>A0ACA9LRE9</accession>
<proteinExistence type="predicted"/>
<sequence length="363" mass="43084">MFEKEYDIAMTSPNNPYVSTYSWRIPNFQKAIKEYSHRRYFYSKKFWVPYTSLWRLKVYPNGNQQTNFVDIFLEAVQTPYEYHNKILTRGRNFRLQVEIIDHVSQDTNNSNETDNIGLLVDLPSNSRYMGYQFGFDNYKDYGYNRFLSFTKIFPDDNKLKEFDLIFHLLLFNDYKHMDNDKGYECKMEKFFENETLADIEILLDCGTRIKAHKVILIAGSTYFEKMLQGGWRESTSECVRIHNIGYKAFRVILFYIYGNKLMDVSNDLELMKEVYMQADMMGLIDLLKLVVNHMCGMVNELNFEDILMFCRNKDHCIPLKESALNFVGAYVKAVKLGKNMEHIEKSENHEVVAYSKIWENENE</sequence>
<gene>
    <name evidence="1" type="ORF">RPERSI_LOCUS3700</name>
</gene>
<evidence type="ECO:0000313" key="2">
    <source>
        <dbReference type="Proteomes" id="UP000789920"/>
    </source>
</evidence>
<name>A0ACA9LRE9_9GLOM</name>
<dbReference type="EMBL" id="CAJVQC010004749">
    <property type="protein sequence ID" value="CAG8544663.1"/>
    <property type="molecule type" value="Genomic_DNA"/>
</dbReference>
<organism evidence="1 2">
    <name type="scientific">Racocetra persica</name>
    <dbReference type="NCBI Taxonomy" id="160502"/>
    <lineage>
        <taxon>Eukaryota</taxon>
        <taxon>Fungi</taxon>
        <taxon>Fungi incertae sedis</taxon>
        <taxon>Mucoromycota</taxon>
        <taxon>Glomeromycotina</taxon>
        <taxon>Glomeromycetes</taxon>
        <taxon>Diversisporales</taxon>
        <taxon>Gigasporaceae</taxon>
        <taxon>Racocetra</taxon>
    </lineage>
</organism>